<reference evidence="6 7" key="2">
    <citation type="journal article" date="2010" name="Stand. Genomic Sci.">
        <title>Complete genome sequence of Desulfohalobium retbaense type strain (HR(100)).</title>
        <authorList>
            <person name="Spring S."/>
            <person name="Nolan M."/>
            <person name="Lapidus A."/>
            <person name="Glavina Del Rio T."/>
            <person name="Copeland A."/>
            <person name="Tice H."/>
            <person name="Cheng J.F."/>
            <person name="Lucas S."/>
            <person name="Land M."/>
            <person name="Chen F."/>
            <person name="Bruce D."/>
            <person name="Goodwin L."/>
            <person name="Pitluck S."/>
            <person name="Ivanova N."/>
            <person name="Mavromatis K."/>
            <person name="Mikhailova N."/>
            <person name="Pati A."/>
            <person name="Chen A."/>
            <person name="Palaniappan K."/>
            <person name="Hauser L."/>
            <person name="Chang Y.J."/>
            <person name="Jeffries C.D."/>
            <person name="Munk C."/>
            <person name="Kiss H."/>
            <person name="Chain P."/>
            <person name="Han C."/>
            <person name="Brettin T."/>
            <person name="Detter J.C."/>
            <person name="Schuler E."/>
            <person name="Goker M."/>
            <person name="Rohde M."/>
            <person name="Bristow J."/>
            <person name="Eisen J.A."/>
            <person name="Markowitz V."/>
            <person name="Hugenholtz P."/>
            <person name="Kyrpides N.C."/>
            <person name="Klenk H.P."/>
        </authorList>
    </citation>
    <scope>NUCLEOTIDE SEQUENCE [LARGE SCALE GENOMIC DNA]</scope>
    <source>
        <strain evidence="7">ATCC 49802 / DSM 20745 / S 6022</strain>
    </source>
</reference>
<dbReference type="PROSITE" id="PS00045">
    <property type="entry name" value="HISTONE_LIKE"/>
    <property type="match status" value="1"/>
</dbReference>
<reference evidence="7" key="1">
    <citation type="submission" date="2009-11" db="EMBL/GenBank/DDBJ databases">
        <title>The complete chromosome 1 of Sphaerobacter thermophilus DSM 20745.</title>
        <authorList>
            <person name="Lucas S."/>
            <person name="Copeland A."/>
            <person name="Lapidus A."/>
            <person name="Glavina del Rio T."/>
            <person name="Dalin E."/>
            <person name="Tice H."/>
            <person name="Bruce D."/>
            <person name="Goodwin L."/>
            <person name="Pitluck S."/>
            <person name="Kyrpides N."/>
            <person name="Mavromatis K."/>
            <person name="Ivanova N."/>
            <person name="Mikhailova N."/>
            <person name="LaButti K.M."/>
            <person name="Clum A."/>
            <person name="Sun H.I."/>
            <person name="Brettin T."/>
            <person name="Detter J.C."/>
            <person name="Han C."/>
            <person name="Larimer F."/>
            <person name="Land M."/>
            <person name="Hauser L."/>
            <person name="Markowitz V."/>
            <person name="Cheng J.F."/>
            <person name="Hugenholtz P."/>
            <person name="Woyke T."/>
            <person name="Wu D."/>
            <person name="Steenblock K."/>
            <person name="Schneider S."/>
            <person name="Pukall R."/>
            <person name="Goeker M."/>
            <person name="Klenk H.P."/>
            <person name="Eisen J.A."/>
        </authorList>
    </citation>
    <scope>NUCLEOTIDE SEQUENCE [LARGE SCALE GENOMIC DNA]</scope>
    <source>
        <strain evidence="7">ATCC 49802 / DSM 20745 / S 6022</strain>
    </source>
</reference>
<dbReference type="eggNOG" id="COG0776">
    <property type="taxonomic scope" value="Bacteria"/>
</dbReference>
<sequence>MRKSDLVKAVARKVQQPESHVSTVVNATFDAIREALASGDEVAITGFGTFRISERGAREGRNPQTGERITIPSRRSPSFKPGTQLKRAVSGEAAAAD</sequence>
<accession>D1C2Y7</accession>
<keyword evidence="7" id="KW-1185">Reference proteome</keyword>
<dbReference type="PRINTS" id="PR01727">
    <property type="entry name" value="DNABINDINGHU"/>
</dbReference>
<dbReference type="SMART" id="SM00411">
    <property type="entry name" value="BHL"/>
    <property type="match status" value="1"/>
</dbReference>
<dbReference type="AlphaFoldDB" id="D1C2Y7"/>
<dbReference type="CDD" id="cd13831">
    <property type="entry name" value="HU"/>
    <property type="match status" value="1"/>
</dbReference>
<dbReference type="PANTHER" id="PTHR33175">
    <property type="entry name" value="DNA-BINDING PROTEIN HU"/>
    <property type="match status" value="1"/>
</dbReference>
<evidence type="ECO:0000256" key="1">
    <source>
        <dbReference type="ARBA" id="ARBA00010529"/>
    </source>
</evidence>
<dbReference type="GO" id="GO:0030527">
    <property type="term" value="F:structural constituent of chromatin"/>
    <property type="evidence" value="ECO:0007669"/>
    <property type="project" value="InterPro"/>
</dbReference>
<dbReference type="SUPFAM" id="SSF47729">
    <property type="entry name" value="IHF-like DNA-binding proteins"/>
    <property type="match status" value="1"/>
</dbReference>
<dbReference type="InterPro" id="IPR010992">
    <property type="entry name" value="IHF-like_DNA-bd_dom_sf"/>
</dbReference>
<keyword evidence="3 6" id="KW-0238">DNA-binding</keyword>
<dbReference type="GO" id="GO:0030261">
    <property type="term" value="P:chromosome condensation"/>
    <property type="evidence" value="ECO:0007669"/>
    <property type="project" value="UniProtKB-KW"/>
</dbReference>
<dbReference type="KEGG" id="sti:Sthe_1168"/>
<protein>
    <submittedName>
        <fullName evidence="6">Histone family protein DNA-binding protein</fullName>
    </submittedName>
</protein>
<organism evidence="6 7">
    <name type="scientific">Sphaerobacter thermophilus (strain ATCC 49802 / DSM 20745 / KCCM 41009 / NCIMB 13125 / S 6022)</name>
    <dbReference type="NCBI Taxonomy" id="479434"/>
    <lineage>
        <taxon>Bacteria</taxon>
        <taxon>Pseudomonadati</taxon>
        <taxon>Thermomicrobiota</taxon>
        <taxon>Thermomicrobia</taxon>
        <taxon>Sphaerobacterales</taxon>
        <taxon>Sphaerobacterineae</taxon>
        <taxon>Sphaerobacteraceae</taxon>
        <taxon>Sphaerobacter</taxon>
    </lineage>
</organism>
<dbReference type="Pfam" id="PF00216">
    <property type="entry name" value="Bac_DNA_binding"/>
    <property type="match status" value="1"/>
</dbReference>
<proteinExistence type="inferred from homology"/>
<evidence type="ECO:0000256" key="2">
    <source>
        <dbReference type="ARBA" id="ARBA00023067"/>
    </source>
</evidence>
<evidence type="ECO:0000256" key="4">
    <source>
        <dbReference type="RuleBase" id="RU003939"/>
    </source>
</evidence>
<dbReference type="GO" id="GO:0003677">
    <property type="term" value="F:DNA binding"/>
    <property type="evidence" value="ECO:0007669"/>
    <property type="project" value="UniProtKB-KW"/>
</dbReference>
<comment type="similarity">
    <text evidence="1 4">Belongs to the bacterial histone-like protein family.</text>
</comment>
<dbReference type="Gene3D" id="4.10.520.10">
    <property type="entry name" value="IHF-like DNA-binding proteins"/>
    <property type="match status" value="1"/>
</dbReference>
<dbReference type="FunCoup" id="D1C2Y7">
    <property type="interactions" value="392"/>
</dbReference>
<keyword evidence="2" id="KW-0226">DNA condensation</keyword>
<dbReference type="GO" id="GO:0005829">
    <property type="term" value="C:cytosol"/>
    <property type="evidence" value="ECO:0007669"/>
    <property type="project" value="TreeGrafter"/>
</dbReference>
<dbReference type="InterPro" id="IPR000119">
    <property type="entry name" value="Hist_DNA-bd"/>
</dbReference>
<evidence type="ECO:0000256" key="3">
    <source>
        <dbReference type="ARBA" id="ARBA00023125"/>
    </source>
</evidence>
<evidence type="ECO:0000313" key="6">
    <source>
        <dbReference type="EMBL" id="ACZ38604.1"/>
    </source>
</evidence>
<evidence type="ECO:0000256" key="5">
    <source>
        <dbReference type="SAM" id="MobiDB-lite"/>
    </source>
</evidence>
<evidence type="ECO:0000313" key="7">
    <source>
        <dbReference type="Proteomes" id="UP000002027"/>
    </source>
</evidence>
<dbReference type="STRING" id="479434.Sthe_1168"/>
<dbReference type="Proteomes" id="UP000002027">
    <property type="component" value="Chromosome 1"/>
</dbReference>
<dbReference type="HOGENOM" id="CLU_105066_3_2_0"/>
<dbReference type="OrthoDB" id="9799835at2"/>
<dbReference type="InterPro" id="IPR020816">
    <property type="entry name" value="Histone-like_DNA-bd_CS"/>
</dbReference>
<name>D1C2Y7_SPHTD</name>
<dbReference type="InParanoid" id="D1C2Y7"/>
<gene>
    <name evidence="6" type="ordered locus">Sthe_1168</name>
</gene>
<dbReference type="RefSeq" id="WP_012871651.1">
    <property type="nucleotide sequence ID" value="NC_013523.1"/>
</dbReference>
<dbReference type="EMBL" id="CP001823">
    <property type="protein sequence ID" value="ACZ38604.1"/>
    <property type="molecule type" value="Genomic_DNA"/>
</dbReference>
<dbReference type="PANTHER" id="PTHR33175:SF3">
    <property type="entry name" value="DNA-BINDING PROTEIN HU-BETA"/>
    <property type="match status" value="1"/>
</dbReference>
<feature type="region of interest" description="Disordered" evidence="5">
    <location>
        <begin position="55"/>
        <end position="97"/>
    </location>
</feature>